<comment type="caution">
    <text evidence="2">The sequence shown here is derived from an EMBL/GenBank/DDBJ whole genome shotgun (WGS) entry which is preliminary data.</text>
</comment>
<gene>
    <name evidence="2" type="ORF">GGI59_003224</name>
</gene>
<dbReference type="EMBL" id="JACHBC010000006">
    <property type="protein sequence ID" value="MBB5561548.1"/>
    <property type="molecule type" value="Genomic_DNA"/>
</dbReference>
<dbReference type="SUPFAM" id="SSF55811">
    <property type="entry name" value="Nudix"/>
    <property type="match status" value="1"/>
</dbReference>
<evidence type="ECO:0000256" key="1">
    <source>
        <dbReference type="SAM" id="MobiDB-lite"/>
    </source>
</evidence>
<name>A0A7W8UP49_9HYPH</name>
<dbReference type="AlphaFoldDB" id="A0A7W8UP49"/>
<accession>A0A7W8UP49</accession>
<keyword evidence="3" id="KW-1185">Reference proteome</keyword>
<reference evidence="2 3" key="1">
    <citation type="submission" date="2020-08" db="EMBL/GenBank/DDBJ databases">
        <title>Genomic Encyclopedia of Type Strains, Phase IV (KMG-V): Genome sequencing to study the core and pangenomes of soil and plant-associated prokaryotes.</title>
        <authorList>
            <person name="Whitman W."/>
        </authorList>
    </citation>
    <scope>NUCLEOTIDE SEQUENCE [LARGE SCALE GENOMIC DNA]</scope>
    <source>
        <strain evidence="2 3">SEMIA 4034</strain>
    </source>
</reference>
<organism evidence="2 3">
    <name type="scientific">Rhizobium lentis</name>
    <dbReference type="NCBI Taxonomy" id="1138194"/>
    <lineage>
        <taxon>Bacteria</taxon>
        <taxon>Pseudomonadati</taxon>
        <taxon>Pseudomonadota</taxon>
        <taxon>Alphaproteobacteria</taxon>
        <taxon>Hyphomicrobiales</taxon>
        <taxon>Rhizobiaceae</taxon>
        <taxon>Rhizobium/Agrobacterium group</taxon>
        <taxon>Rhizobium</taxon>
    </lineage>
</organism>
<evidence type="ECO:0000313" key="2">
    <source>
        <dbReference type="EMBL" id="MBB5561548.1"/>
    </source>
</evidence>
<dbReference type="GO" id="GO:0003824">
    <property type="term" value="F:catalytic activity"/>
    <property type="evidence" value="ECO:0007669"/>
    <property type="project" value="UniProtKB-ARBA"/>
</dbReference>
<dbReference type="InterPro" id="IPR015797">
    <property type="entry name" value="NUDIX_hydrolase-like_dom_sf"/>
</dbReference>
<dbReference type="Proteomes" id="UP000528824">
    <property type="component" value="Unassembled WGS sequence"/>
</dbReference>
<sequence length="119" mass="13016">MTPSNRSRPSISRSLAVAGWPLRASPAAGERTLSGEWALPGGWIHIDEDADLEATARRVLKEKTAVGTPYLEQLQTTGSRTRRNRFPGAGRVRNAPGQQSAGQVRLKHIRSLALFDRTT</sequence>
<proteinExistence type="predicted"/>
<protein>
    <submittedName>
        <fullName evidence="2">ADP-ribose pyrophosphatase YjhB (NUDIX family)</fullName>
    </submittedName>
</protein>
<evidence type="ECO:0000313" key="3">
    <source>
        <dbReference type="Proteomes" id="UP000528824"/>
    </source>
</evidence>
<feature type="region of interest" description="Disordered" evidence="1">
    <location>
        <begin position="76"/>
        <end position="103"/>
    </location>
</feature>
<dbReference type="RefSeq" id="WP_246720407.1">
    <property type="nucleotide sequence ID" value="NZ_JACHBB010000006.1"/>
</dbReference>
<dbReference type="Gene3D" id="3.90.79.10">
    <property type="entry name" value="Nucleoside Triphosphate Pyrophosphohydrolase"/>
    <property type="match status" value="1"/>
</dbReference>